<dbReference type="PANTHER" id="PTHR10015">
    <property type="entry name" value="HEAT SHOCK TRANSCRIPTION FACTOR"/>
    <property type="match status" value="1"/>
</dbReference>
<evidence type="ECO:0000313" key="3">
    <source>
        <dbReference type="Proteomes" id="UP001603857"/>
    </source>
</evidence>
<comment type="caution">
    <text evidence="2">The sequence shown here is derived from an EMBL/GenBank/DDBJ whole genome shotgun (WGS) entry which is preliminary data.</text>
</comment>
<gene>
    <name evidence="2" type="ORF">Fmac_005783</name>
</gene>
<feature type="compositionally biased region" description="Polar residues" evidence="1">
    <location>
        <begin position="109"/>
        <end position="122"/>
    </location>
</feature>
<protein>
    <submittedName>
        <fullName evidence="2">Uncharacterized protein</fullName>
    </submittedName>
</protein>
<sequence length="167" mass="19446">MSVRIHREWVAYGRLSNGPSMPTNRWRKPSLKVITGISSLKVRRNHRYLPTDNSEKLGPYNGGPLGAFDRDPYLGFRKDATSKLEFFNERFKKGERELLHEIRRRKAWTNKQQPNEPNQGTPQDFDEDQRSSSTSSSCGYTTLVDENKRLKKENEVLNSELTSMKRK</sequence>
<feature type="region of interest" description="Disordered" evidence="1">
    <location>
        <begin position="104"/>
        <end position="142"/>
    </location>
</feature>
<dbReference type="Proteomes" id="UP001603857">
    <property type="component" value="Unassembled WGS sequence"/>
</dbReference>
<organism evidence="2 3">
    <name type="scientific">Flemingia macrophylla</name>
    <dbReference type="NCBI Taxonomy" id="520843"/>
    <lineage>
        <taxon>Eukaryota</taxon>
        <taxon>Viridiplantae</taxon>
        <taxon>Streptophyta</taxon>
        <taxon>Embryophyta</taxon>
        <taxon>Tracheophyta</taxon>
        <taxon>Spermatophyta</taxon>
        <taxon>Magnoliopsida</taxon>
        <taxon>eudicotyledons</taxon>
        <taxon>Gunneridae</taxon>
        <taxon>Pentapetalae</taxon>
        <taxon>rosids</taxon>
        <taxon>fabids</taxon>
        <taxon>Fabales</taxon>
        <taxon>Fabaceae</taxon>
        <taxon>Papilionoideae</taxon>
        <taxon>50 kb inversion clade</taxon>
        <taxon>NPAAA clade</taxon>
        <taxon>indigoferoid/millettioid clade</taxon>
        <taxon>Phaseoleae</taxon>
        <taxon>Flemingia</taxon>
    </lineage>
</organism>
<dbReference type="AlphaFoldDB" id="A0ABD1N954"/>
<evidence type="ECO:0000256" key="1">
    <source>
        <dbReference type="SAM" id="MobiDB-lite"/>
    </source>
</evidence>
<name>A0ABD1N954_9FABA</name>
<evidence type="ECO:0000313" key="2">
    <source>
        <dbReference type="EMBL" id="KAL2344498.1"/>
    </source>
</evidence>
<keyword evidence="3" id="KW-1185">Reference proteome</keyword>
<dbReference type="EMBL" id="JBGMDY010000002">
    <property type="protein sequence ID" value="KAL2344498.1"/>
    <property type="molecule type" value="Genomic_DNA"/>
</dbReference>
<reference evidence="2 3" key="1">
    <citation type="submission" date="2024-08" db="EMBL/GenBank/DDBJ databases">
        <title>Insights into the chromosomal genome structure of Flemingia macrophylla.</title>
        <authorList>
            <person name="Ding Y."/>
            <person name="Zhao Y."/>
            <person name="Bi W."/>
            <person name="Wu M."/>
            <person name="Zhao G."/>
            <person name="Gong Y."/>
            <person name="Li W."/>
            <person name="Zhang P."/>
        </authorList>
    </citation>
    <scope>NUCLEOTIDE SEQUENCE [LARGE SCALE GENOMIC DNA]</scope>
    <source>
        <strain evidence="2">DYQJB</strain>
        <tissue evidence="2">Leaf</tissue>
    </source>
</reference>
<accession>A0ABD1N954</accession>
<dbReference type="PANTHER" id="PTHR10015:SF285">
    <property type="entry name" value="HEAT STRESS TRANSCRIPTION FACTOR B-3"/>
    <property type="match status" value="1"/>
</dbReference>
<proteinExistence type="predicted"/>